<comment type="caution">
    <text evidence="1">The sequence shown here is derived from an EMBL/GenBank/DDBJ whole genome shotgun (WGS) entry which is preliminary data.</text>
</comment>
<sequence>MIEPFADDETAMTIASMSVENGKTAVVLSGNLTISRDREGLEAARRLKEFADALLAALQTEALPDRIERNGGDPRTIDNPFA</sequence>
<accession>A0A2A4HUH4</accession>
<organism evidence="1 2">
    <name type="scientific">Sphingomonas ginsenosidimutans</name>
    <dbReference type="NCBI Taxonomy" id="862134"/>
    <lineage>
        <taxon>Bacteria</taxon>
        <taxon>Pseudomonadati</taxon>
        <taxon>Pseudomonadota</taxon>
        <taxon>Alphaproteobacteria</taxon>
        <taxon>Sphingomonadales</taxon>
        <taxon>Sphingomonadaceae</taxon>
        <taxon>Sphingomonas</taxon>
    </lineage>
</organism>
<proteinExistence type="predicted"/>
<reference evidence="1 2" key="1">
    <citation type="submission" date="2017-09" db="EMBL/GenBank/DDBJ databases">
        <title>Sphingomonas ginsenosidimutans KACC 14949, whole genome shotgun sequence.</title>
        <authorList>
            <person name="Feng G."/>
            <person name="Zhu H."/>
        </authorList>
    </citation>
    <scope>NUCLEOTIDE SEQUENCE [LARGE SCALE GENOMIC DNA]</scope>
    <source>
        <strain evidence="1 2">KACC 14949</strain>
    </source>
</reference>
<evidence type="ECO:0000313" key="2">
    <source>
        <dbReference type="Proteomes" id="UP000218784"/>
    </source>
</evidence>
<evidence type="ECO:0000313" key="1">
    <source>
        <dbReference type="EMBL" id="PCG07499.1"/>
    </source>
</evidence>
<dbReference type="AlphaFoldDB" id="A0A2A4HUH4"/>
<dbReference type="Proteomes" id="UP000218784">
    <property type="component" value="Unassembled WGS sequence"/>
</dbReference>
<dbReference type="EMBL" id="NWVD01000020">
    <property type="protein sequence ID" value="PCG07499.1"/>
    <property type="molecule type" value="Genomic_DNA"/>
</dbReference>
<protein>
    <submittedName>
        <fullName evidence="1">Uncharacterized protein</fullName>
    </submittedName>
</protein>
<dbReference type="RefSeq" id="WP_096614226.1">
    <property type="nucleotide sequence ID" value="NZ_NWVD01000020.1"/>
</dbReference>
<keyword evidence="2" id="KW-1185">Reference proteome</keyword>
<name>A0A2A4HUH4_9SPHN</name>
<gene>
    <name evidence="1" type="ORF">COA17_17970</name>
</gene>